<dbReference type="InterPro" id="IPR018534">
    <property type="entry name" value="Tet_reg_excision_RteC"/>
</dbReference>
<dbReference type="EMBL" id="JACOOH010000007">
    <property type="protein sequence ID" value="MBC5622711.1"/>
    <property type="molecule type" value="Genomic_DNA"/>
</dbReference>
<evidence type="ECO:0000313" key="2">
    <source>
        <dbReference type="Proteomes" id="UP000646484"/>
    </source>
</evidence>
<comment type="caution">
    <text evidence="1">The sequence shown here is derived from an EMBL/GenBank/DDBJ whole genome shotgun (WGS) entry which is preliminary data.</text>
</comment>
<reference evidence="1 2" key="1">
    <citation type="submission" date="2020-08" db="EMBL/GenBank/DDBJ databases">
        <title>Genome public.</title>
        <authorList>
            <person name="Liu C."/>
            <person name="Sun Q."/>
        </authorList>
    </citation>
    <scope>NUCLEOTIDE SEQUENCE [LARGE SCALE GENOMIC DNA]</scope>
    <source>
        <strain evidence="1 2">NSJ-56</strain>
    </source>
</reference>
<sequence length="135" mass="15720">MTGWKKKKIVSRCAVAVLELVEREIQLVREGLEYPEWFGARLKGGPLAVWRSGSFKMEIVELALGLFLAKVLWTPGGKLMEYDEIIKLMESVLGIELPNYRELKRDIFNRKKELTVFLKRLIVLIERERDEKDGL</sequence>
<organism evidence="1 2">
    <name type="scientific">Butyricimonas hominis</name>
    <dbReference type="NCBI Taxonomy" id="2763032"/>
    <lineage>
        <taxon>Bacteria</taxon>
        <taxon>Pseudomonadati</taxon>
        <taxon>Bacteroidota</taxon>
        <taxon>Bacteroidia</taxon>
        <taxon>Bacteroidales</taxon>
        <taxon>Odoribacteraceae</taxon>
        <taxon>Butyricimonas</taxon>
    </lineage>
</organism>
<name>A0ABR7D430_9BACT</name>
<evidence type="ECO:0000313" key="1">
    <source>
        <dbReference type="EMBL" id="MBC5622711.1"/>
    </source>
</evidence>
<proteinExistence type="predicted"/>
<dbReference type="Pfam" id="PF09357">
    <property type="entry name" value="RteC"/>
    <property type="match status" value="1"/>
</dbReference>
<dbReference type="Proteomes" id="UP000646484">
    <property type="component" value="Unassembled WGS sequence"/>
</dbReference>
<gene>
    <name evidence="1" type="ORF">H8S64_16585</name>
</gene>
<dbReference type="RefSeq" id="WP_186977526.1">
    <property type="nucleotide sequence ID" value="NZ_JACOOH010000007.1"/>
</dbReference>
<protein>
    <submittedName>
        <fullName evidence="1">RteC domain-containing protein</fullName>
    </submittedName>
</protein>
<accession>A0ABR7D430</accession>
<keyword evidence="2" id="KW-1185">Reference proteome</keyword>